<dbReference type="AlphaFoldDB" id="A0A0L0SKM8"/>
<evidence type="ECO:0000256" key="1">
    <source>
        <dbReference type="ARBA" id="ARBA00004123"/>
    </source>
</evidence>
<dbReference type="InterPro" id="IPR016849">
    <property type="entry name" value="Rtt109"/>
</dbReference>
<evidence type="ECO:0000256" key="6">
    <source>
        <dbReference type="ARBA" id="ARBA00023242"/>
    </source>
</evidence>
<dbReference type="OrthoDB" id="3361892at2759"/>
<dbReference type="GO" id="GO:0010484">
    <property type="term" value="F:histone H3 acetyltransferase activity"/>
    <property type="evidence" value="ECO:0007669"/>
    <property type="project" value="InterPro"/>
</dbReference>
<reference evidence="8" key="2">
    <citation type="submission" date="2009-11" db="EMBL/GenBank/DDBJ databases">
        <title>The Genome Sequence of Allomyces macrogynus strain ATCC 38327.</title>
        <authorList>
            <consortium name="The Broad Institute Genome Sequencing Platform"/>
            <person name="Russ C."/>
            <person name="Cuomo C."/>
            <person name="Shea T."/>
            <person name="Young S.K."/>
            <person name="Zeng Q."/>
            <person name="Koehrsen M."/>
            <person name="Haas B."/>
            <person name="Borodovsky M."/>
            <person name="Guigo R."/>
            <person name="Alvarado L."/>
            <person name="Berlin A."/>
            <person name="Borenstein D."/>
            <person name="Chen Z."/>
            <person name="Engels R."/>
            <person name="Freedman E."/>
            <person name="Gellesch M."/>
            <person name="Goldberg J."/>
            <person name="Griggs A."/>
            <person name="Gujja S."/>
            <person name="Heiman D."/>
            <person name="Hepburn T."/>
            <person name="Howarth C."/>
            <person name="Jen D."/>
            <person name="Larson L."/>
            <person name="Lewis B."/>
            <person name="Mehta T."/>
            <person name="Park D."/>
            <person name="Pearson M."/>
            <person name="Roberts A."/>
            <person name="Saif S."/>
            <person name="Shenoy N."/>
            <person name="Sisk P."/>
            <person name="Stolte C."/>
            <person name="Sykes S."/>
            <person name="Walk T."/>
            <person name="White J."/>
            <person name="Yandava C."/>
            <person name="Burger G."/>
            <person name="Gray M.W."/>
            <person name="Holland P.W.H."/>
            <person name="King N."/>
            <person name="Lang F.B.F."/>
            <person name="Roger A.J."/>
            <person name="Ruiz-Trillo I."/>
            <person name="Lander E."/>
            <person name="Nusbaum C."/>
        </authorList>
    </citation>
    <scope>NUCLEOTIDE SEQUENCE [LARGE SCALE GENOMIC DNA]</scope>
    <source>
        <strain evidence="8">ATCC 38327</strain>
    </source>
</reference>
<keyword evidence="5" id="KW-0804">Transcription</keyword>
<accession>A0A0L0SKM8</accession>
<dbReference type="PROSITE" id="PS51728">
    <property type="entry name" value="RTT109_HAT"/>
    <property type="match status" value="1"/>
</dbReference>
<organism evidence="7 8">
    <name type="scientific">Allomyces macrogynus (strain ATCC 38327)</name>
    <name type="common">Allomyces javanicus var. macrogynus</name>
    <dbReference type="NCBI Taxonomy" id="578462"/>
    <lineage>
        <taxon>Eukaryota</taxon>
        <taxon>Fungi</taxon>
        <taxon>Fungi incertae sedis</taxon>
        <taxon>Blastocladiomycota</taxon>
        <taxon>Blastocladiomycetes</taxon>
        <taxon>Blastocladiales</taxon>
        <taxon>Blastocladiaceae</taxon>
        <taxon>Allomyces</taxon>
    </lineage>
</organism>
<name>A0A0L0SKM8_ALLM3</name>
<sequence length="156" mass="16987">MQLRLVAAFATYEYDSIDNADVPRIAFVDRVDLTGRGGAAVRCLTRAIVQEYLASATSSTERATAVHIYAKAAGAYLLPQSDKLGSKRVLDGRQLAKWWIATLRPLVGTATDASLYCPGEPDWCPFPGLAAPWKYCLSYSRAATRTLSFSTCPTMS</sequence>
<evidence type="ECO:0000256" key="4">
    <source>
        <dbReference type="ARBA" id="ARBA00023015"/>
    </source>
</evidence>
<dbReference type="GO" id="GO:0006355">
    <property type="term" value="P:regulation of DNA-templated transcription"/>
    <property type="evidence" value="ECO:0007669"/>
    <property type="project" value="InterPro"/>
</dbReference>
<keyword evidence="4" id="KW-0805">Transcription regulation</keyword>
<evidence type="ECO:0000256" key="5">
    <source>
        <dbReference type="ARBA" id="ARBA00023163"/>
    </source>
</evidence>
<dbReference type="Pfam" id="PF08214">
    <property type="entry name" value="HAT_KAT11"/>
    <property type="match status" value="1"/>
</dbReference>
<evidence type="ECO:0000313" key="8">
    <source>
        <dbReference type="Proteomes" id="UP000054350"/>
    </source>
</evidence>
<dbReference type="GO" id="GO:0005634">
    <property type="term" value="C:nucleus"/>
    <property type="evidence" value="ECO:0007669"/>
    <property type="project" value="UniProtKB-SubCell"/>
</dbReference>
<dbReference type="Proteomes" id="UP000054350">
    <property type="component" value="Unassembled WGS sequence"/>
</dbReference>
<keyword evidence="8" id="KW-1185">Reference proteome</keyword>
<dbReference type="VEuPathDB" id="FungiDB:AMAG_18937"/>
<gene>
    <name evidence="7" type="ORF">AMAG_18937</name>
</gene>
<keyword evidence="6" id="KW-0539">Nucleus</keyword>
<reference evidence="7 8" key="1">
    <citation type="submission" date="2009-11" db="EMBL/GenBank/DDBJ databases">
        <title>Annotation of Allomyces macrogynus ATCC 38327.</title>
        <authorList>
            <consortium name="The Broad Institute Genome Sequencing Platform"/>
            <person name="Russ C."/>
            <person name="Cuomo C."/>
            <person name="Burger G."/>
            <person name="Gray M.W."/>
            <person name="Holland P.W.H."/>
            <person name="King N."/>
            <person name="Lang F.B.F."/>
            <person name="Roger A.J."/>
            <person name="Ruiz-Trillo I."/>
            <person name="Young S.K."/>
            <person name="Zeng Q."/>
            <person name="Gargeya S."/>
            <person name="Fitzgerald M."/>
            <person name="Haas B."/>
            <person name="Abouelleil A."/>
            <person name="Alvarado L."/>
            <person name="Arachchi H.M."/>
            <person name="Berlin A."/>
            <person name="Chapman S.B."/>
            <person name="Gearin G."/>
            <person name="Goldberg J."/>
            <person name="Griggs A."/>
            <person name="Gujja S."/>
            <person name="Hansen M."/>
            <person name="Heiman D."/>
            <person name="Howarth C."/>
            <person name="Larimer J."/>
            <person name="Lui A."/>
            <person name="MacDonald P.J.P."/>
            <person name="McCowen C."/>
            <person name="Montmayeur A."/>
            <person name="Murphy C."/>
            <person name="Neiman D."/>
            <person name="Pearson M."/>
            <person name="Priest M."/>
            <person name="Roberts A."/>
            <person name="Saif S."/>
            <person name="Shea T."/>
            <person name="Sisk P."/>
            <person name="Stolte C."/>
            <person name="Sykes S."/>
            <person name="Wortman J."/>
            <person name="Nusbaum C."/>
            <person name="Birren B."/>
        </authorList>
    </citation>
    <scope>NUCLEOTIDE SEQUENCE [LARGE SCALE GENOMIC DNA]</scope>
    <source>
        <strain evidence="7 8">ATCC 38327</strain>
    </source>
</reference>
<proteinExistence type="predicted"/>
<evidence type="ECO:0000256" key="2">
    <source>
        <dbReference type="ARBA" id="ARBA00013184"/>
    </source>
</evidence>
<dbReference type="EC" id="2.3.1.48" evidence="2"/>
<comment type="subcellular location">
    <subcellularLocation>
        <location evidence="1">Nucleus</location>
    </subcellularLocation>
</comment>
<evidence type="ECO:0000313" key="7">
    <source>
        <dbReference type="EMBL" id="KNE62978.1"/>
    </source>
</evidence>
<dbReference type="EMBL" id="GG745341">
    <property type="protein sequence ID" value="KNE62978.1"/>
    <property type="molecule type" value="Genomic_DNA"/>
</dbReference>
<dbReference type="InterPro" id="IPR013178">
    <property type="entry name" value="Histone_AcTrfase_Rtt109/CBP"/>
</dbReference>
<protein>
    <recommendedName>
        <fullName evidence="2">histone acetyltransferase</fullName>
        <ecNumber evidence="2">2.3.1.48</ecNumber>
    </recommendedName>
</protein>
<evidence type="ECO:0000256" key="3">
    <source>
        <dbReference type="ARBA" id="ARBA00022679"/>
    </source>
</evidence>
<keyword evidence="3" id="KW-0808">Transferase</keyword>